<feature type="coiled-coil region" evidence="3">
    <location>
        <begin position="92"/>
        <end position="119"/>
    </location>
</feature>
<keyword evidence="3" id="KW-0175">Coiled coil</keyword>
<keyword evidence="2" id="KW-0143">Chaperone</keyword>
<feature type="region of interest" description="Disordered" evidence="4">
    <location>
        <begin position="236"/>
        <end position="297"/>
    </location>
</feature>
<dbReference type="PANTHER" id="PTHR33322">
    <property type="entry name" value="BAG DOMAIN CONTAINING PROTEIN, EXPRESSED"/>
    <property type="match status" value="1"/>
</dbReference>
<evidence type="ECO:0000256" key="4">
    <source>
        <dbReference type="SAM" id="MobiDB-lite"/>
    </source>
</evidence>
<dbReference type="InterPro" id="IPR000048">
    <property type="entry name" value="IQ_motif_EF-hand-BS"/>
</dbReference>
<dbReference type="AlphaFoldDB" id="A0A1R3GDU0"/>
<dbReference type="EMBL" id="AWUE01022781">
    <property type="protein sequence ID" value="OMO56274.1"/>
    <property type="molecule type" value="Genomic_DNA"/>
</dbReference>
<feature type="compositionally biased region" description="Basic and acidic residues" evidence="4">
    <location>
        <begin position="286"/>
        <end position="297"/>
    </location>
</feature>
<reference evidence="7" key="1">
    <citation type="submission" date="2013-09" db="EMBL/GenBank/DDBJ databases">
        <title>Corchorus olitorius genome sequencing.</title>
        <authorList>
            <person name="Alam M."/>
            <person name="Haque M.S."/>
            <person name="Islam M.S."/>
            <person name="Emdad E.M."/>
            <person name="Islam M.M."/>
            <person name="Ahmed B."/>
            <person name="Halim A."/>
            <person name="Hossen Q.M.M."/>
            <person name="Hossain M.Z."/>
            <person name="Ahmed R."/>
            <person name="Khan M.M."/>
            <person name="Islam R."/>
            <person name="Rashid M.M."/>
            <person name="Khan S.A."/>
            <person name="Rahman M.S."/>
            <person name="Alam M."/>
            <person name="Yahiya A.S."/>
            <person name="Khan M.S."/>
            <person name="Azam M.S."/>
            <person name="Haque T."/>
            <person name="Lashkar M.Z.H."/>
            <person name="Akhand A.I."/>
            <person name="Morshed G."/>
            <person name="Roy S."/>
            <person name="Uddin K.S."/>
            <person name="Rabeya T."/>
            <person name="Hossain A.S."/>
            <person name="Chowdhury A."/>
            <person name="Snigdha A.R."/>
            <person name="Mortoza M.S."/>
            <person name="Matin S.A."/>
            <person name="Hoque S.M.E."/>
            <person name="Islam M.K."/>
            <person name="Roy D.K."/>
            <person name="Haider R."/>
            <person name="Moosa M.M."/>
            <person name="Elias S.M."/>
            <person name="Hasan A.M."/>
            <person name="Jahan S."/>
            <person name="Shafiuddin M."/>
            <person name="Mahmood N."/>
            <person name="Shommy N.S."/>
        </authorList>
    </citation>
    <scope>NUCLEOTIDE SEQUENCE [LARGE SCALE GENOMIC DNA]</scope>
    <source>
        <strain evidence="7">cv. O-4</strain>
    </source>
</reference>
<dbReference type="InterPro" id="IPR040400">
    <property type="entry name" value="BAG5/6/7/8"/>
</dbReference>
<dbReference type="GO" id="GO:0006457">
    <property type="term" value="P:protein folding"/>
    <property type="evidence" value="ECO:0007669"/>
    <property type="project" value="TreeGrafter"/>
</dbReference>
<dbReference type="OrthoDB" id="1923217at2759"/>
<sequence length="371" mass="41805">MDFPFYGNAWNASSRPRYAQSFRKSPVEVHPKVTTPPPQVVKPKVVSIPVHFVGSEQCIPDSSDSVGSERSRFDPSSRSAVKIQKVLRGFLVRKSMKKIKAIREEVNDIERRVSNKETVDLLRNDSKERLKVNEMLMSLLFKLDSVRGVDSGVRDCRKSVIKKAIALQELVDAIVSGQQSPDSNNADTVAEIEPTDQNKGINGSDNCHETPTHDEISNDAEFMPNFSESEVIKLEGESMETSQTESQTDSCANPEKVGDEEEGAALGENEACVPDEEKEETNNNSNKEDSMENKKSKELVMRMMEDNEKMLGLMAKLFERNEQQTRMLSALSQRVEQLEKAFLSEKLRRKKRRSAADCVDKSPDLKKFGKR</sequence>
<keyword evidence="1" id="KW-0112">Calmodulin-binding</keyword>
<evidence type="ECO:0000256" key="2">
    <source>
        <dbReference type="ARBA" id="ARBA00023186"/>
    </source>
</evidence>
<comment type="caution">
    <text evidence="6">The sequence shown here is derived from an EMBL/GenBank/DDBJ whole genome shotgun (WGS) entry which is preliminary data.</text>
</comment>
<dbReference type="SUPFAM" id="SSF63491">
    <property type="entry name" value="BAG domain"/>
    <property type="match status" value="1"/>
</dbReference>
<protein>
    <submittedName>
        <fullName evidence="6">IQ motif, EF-hand binding site</fullName>
    </submittedName>
</protein>
<dbReference type="Pfam" id="PF02179">
    <property type="entry name" value="BAG"/>
    <property type="match status" value="1"/>
</dbReference>
<dbReference type="Proteomes" id="UP000187203">
    <property type="component" value="Unassembled WGS sequence"/>
</dbReference>
<dbReference type="PANTHER" id="PTHR33322:SF4">
    <property type="entry name" value="BAG DOMAIN CONTAINING PROTEIN, EXPRESSED"/>
    <property type="match status" value="1"/>
</dbReference>
<dbReference type="GO" id="GO:0051087">
    <property type="term" value="F:protein-folding chaperone binding"/>
    <property type="evidence" value="ECO:0007669"/>
    <property type="project" value="InterPro"/>
</dbReference>
<dbReference type="GO" id="GO:0005516">
    <property type="term" value="F:calmodulin binding"/>
    <property type="evidence" value="ECO:0007669"/>
    <property type="project" value="UniProtKB-KW"/>
</dbReference>
<dbReference type="InterPro" id="IPR003103">
    <property type="entry name" value="BAG_domain"/>
</dbReference>
<dbReference type="Gene3D" id="1.20.58.120">
    <property type="entry name" value="BAG domain"/>
    <property type="match status" value="1"/>
</dbReference>
<feature type="compositionally biased region" description="Basic and acidic residues" evidence="4">
    <location>
        <begin position="206"/>
        <end position="216"/>
    </location>
</feature>
<dbReference type="SMART" id="SM00264">
    <property type="entry name" value="BAG"/>
    <property type="match status" value="1"/>
</dbReference>
<evidence type="ECO:0000256" key="1">
    <source>
        <dbReference type="ARBA" id="ARBA00022860"/>
    </source>
</evidence>
<name>A0A1R3GDU0_9ROSI</name>
<evidence type="ECO:0000313" key="6">
    <source>
        <dbReference type="EMBL" id="OMO56274.1"/>
    </source>
</evidence>
<evidence type="ECO:0000259" key="5">
    <source>
        <dbReference type="PROSITE" id="PS51035"/>
    </source>
</evidence>
<dbReference type="PROSITE" id="PS50096">
    <property type="entry name" value="IQ"/>
    <property type="match status" value="1"/>
</dbReference>
<keyword evidence="7" id="KW-1185">Reference proteome</keyword>
<organism evidence="6 7">
    <name type="scientific">Corchorus olitorius</name>
    <dbReference type="NCBI Taxonomy" id="93759"/>
    <lineage>
        <taxon>Eukaryota</taxon>
        <taxon>Viridiplantae</taxon>
        <taxon>Streptophyta</taxon>
        <taxon>Embryophyta</taxon>
        <taxon>Tracheophyta</taxon>
        <taxon>Spermatophyta</taxon>
        <taxon>Magnoliopsida</taxon>
        <taxon>eudicotyledons</taxon>
        <taxon>Gunneridae</taxon>
        <taxon>Pentapetalae</taxon>
        <taxon>rosids</taxon>
        <taxon>malvids</taxon>
        <taxon>Malvales</taxon>
        <taxon>Malvaceae</taxon>
        <taxon>Grewioideae</taxon>
        <taxon>Apeibeae</taxon>
        <taxon>Corchorus</taxon>
    </lineage>
</organism>
<feature type="domain" description="BAG" evidence="5">
    <location>
        <begin position="98"/>
        <end position="175"/>
    </location>
</feature>
<accession>A0A1R3GDU0</accession>
<gene>
    <name evidence="6" type="ORF">COLO4_35705</name>
</gene>
<dbReference type="GO" id="GO:0009506">
    <property type="term" value="C:plasmodesma"/>
    <property type="evidence" value="ECO:0007669"/>
    <property type="project" value="TreeGrafter"/>
</dbReference>
<dbReference type="FunFam" id="1.20.58.120:FF:000010">
    <property type="entry name" value="BAG family molecular chaperone regulator 6"/>
    <property type="match status" value="1"/>
</dbReference>
<feature type="region of interest" description="Disordered" evidence="4">
    <location>
        <begin position="349"/>
        <end position="371"/>
    </location>
</feature>
<evidence type="ECO:0000313" key="7">
    <source>
        <dbReference type="Proteomes" id="UP000187203"/>
    </source>
</evidence>
<evidence type="ECO:0000256" key="3">
    <source>
        <dbReference type="SAM" id="Coils"/>
    </source>
</evidence>
<dbReference type="STRING" id="93759.A0A1R3GDU0"/>
<proteinExistence type="predicted"/>
<feature type="compositionally biased region" description="Basic and acidic residues" evidence="4">
    <location>
        <begin position="354"/>
        <end position="371"/>
    </location>
</feature>
<feature type="region of interest" description="Disordered" evidence="4">
    <location>
        <begin position="195"/>
        <end position="224"/>
    </location>
</feature>
<feature type="compositionally biased region" description="Polar residues" evidence="4">
    <location>
        <begin position="239"/>
        <end position="251"/>
    </location>
</feature>
<dbReference type="Pfam" id="PF00612">
    <property type="entry name" value="IQ"/>
    <property type="match status" value="1"/>
</dbReference>
<dbReference type="InterPro" id="IPR036533">
    <property type="entry name" value="BAG_dom_sf"/>
</dbReference>
<feature type="coiled-coil region" evidence="3">
    <location>
        <begin position="314"/>
        <end position="341"/>
    </location>
</feature>
<dbReference type="PROSITE" id="PS51035">
    <property type="entry name" value="BAG"/>
    <property type="match status" value="1"/>
</dbReference>
<feature type="compositionally biased region" description="Polar residues" evidence="4">
    <location>
        <begin position="195"/>
        <end position="205"/>
    </location>
</feature>